<sequence>MKNFLKLFLVVILISTVSFNVIREEDNDYPFQNPSLSIEARVNDLVSRLTLEEKVAQMLNSAPAIPRLNIPSYDWWNEVLHGVARTPYKVTVFPQAIGMAATFDTTSLHQMADYSALEGRAVYNKAVKEGKSGQRYMGLTYWTPNINIFRDPRWGRGQETYGEDPYLTAMLGRAFVHGLQGNDPKYLKAAACAKHYAVHSGPEPLRHVFDAQASDYDLWDTYLPAFEELVVNAKVAGVMCAYNAFRKQPCCGSDVLMQDILRNQWQFTGYVTSDCWAIDDFFKNHKTHPDAASASADAVIHGTDIDCGTDAYKSLVQAVKEGKITERQIDVSVKRLFTIRFRLGMFDPATMVKYAQTPESVLESEPHRAHTLKMARQSIVLLKNQKNVLPLKKNLKEIAVIGPNADNAIAVLGNYNGIPSKIVTALQGIKDKVGDKVKVVYERATTFTKDTLLVYADVTKQYSLEGQPGIRAEYFNNKELSGTPVITRMETSVDHDWQEGEIVVSDMKAYNFSARYTTDFTANETGEIAFEVEGDDGYRFLVDGKEQINAWTRNRWGARNYKLQTEKGKTYRLVVEYYQAEGKAGIKLRAGNFKKTDFKALANRVKSADAIVFVGGISPQLEGEEMKVNEPGFNGGDRTSILLPSVQTELMKALKATGKPVIFVMMTGSAIAAPWEAENIPAIVNAWYGGQSAGTAIADVLFGDYNPAGRLPVTFYKSDKDLPDFNDYTMDNRTYRYFKGTPQWAFGYGLSYTTFQYDQLNIPANAKVNSTVTVSVRVTNTGKMDGDEVVQLYLSRQQPSFKAPLRALKGFKRIFLKQGESKLVTFELRPQDTAVILEDGTEKYLPGAITVSVGGSQPDAATRASKKTAEGVLQLAEQ</sequence>
<dbReference type="Proteomes" id="UP000772618">
    <property type="component" value="Unassembled WGS sequence"/>
</dbReference>
<dbReference type="InterPro" id="IPR017853">
    <property type="entry name" value="GH"/>
</dbReference>
<reference evidence="5 6" key="1">
    <citation type="submission" date="2021-05" db="EMBL/GenBank/DDBJ databases">
        <title>A Polyphasic approach of four new species of the genus Ohtaekwangia: Ohtaekwangia histidinii sp. nov., Ohtaekwangia cretensis sp. nov., Ohtaekwangia indiensis sp. nov., Ohtaekwangia reichenbachii sp. nov. from diverse environment.</title>
        <authorList>
            <person name="Octaviana S."/>
        </authorList>
    </citation>
    <scope>NUCLEOTIDE SEQUENCE [LARGE SCALE GENOMIC DNA]</scope>
    <source>
        <strain evidence="5 6">PWU20</strain>
    </source>
</reference>
<dbReference type="Pfam" id="PF14310">
    <property type="entry name" value="Fn3-like"/>
    <property type="match status" value="1"/>
</dbReference>
<dbReference type="PANTHER" id="PTHR42721">
    <property type="entry name" value="SUGAR HYDROLASE-RELATED"/>
    <property type="match status" value="1"/>
</dbReference>
<dbReference type="PANTHER" id="PTHR42721:SF3">
    <property type="entry name" value="BETA-D-XYLOSIDASE 5-RELATED"/>
    <property type="match status" value="1"/>
</dbReference>
<keyword evidence="3 5" id="KW-0378">Hydrolase</keyword>
<dbReference type="RefSeq" id="WP_254153693.1">
    <property type="nucleotide sequence ID" value="NZ_JAHESD010000019.1"/>
</dbReference>
<accession>A0ABS5VQV6</accession>
<protein>
    <submittedName>
        <fullName evidence="5">Glycoside hydrolase family 3 C-terminal domain-containing protein</fullName>
    </submittedName>
</protein>
<dbReference type="Gene3D" id="3.20.20.300">
    <property type="entry name" value="Glycoside hydrolase, family 3, N-terminal domain"/>
    <property type="match status" value="1"/>
</dbReference>
<gene>
    <name evidence="5" type="ORF">KK060_10600</name>
</gene>
<dbReference type="InterPro" id="IPR001764">
    <property type="entry name" value="Glyco_hydro_3_N"/>
</dbReference>
<dbReference type="InterPro" id="IPR037524">
    <property type="entry name" value="PA14/GLEYA"/>
</dbReference>
<evidence type="ECO:0000259" key="4">
    <source>
        <dbReference type="PROSITE" id="PS51820"/>
    </source>
</evidence>
<comment type="similarity">
    <text evidence="1">Belongs to the glycosyl hydrolase 3 family.</text>
</comment>
<keyword evidence="6" id="KW-1185">Reference proteome</keyword>
<comment type="caution">
    <text evidence="5">The sequence shown here is derived from an EMBL/GenBank/DDBJ whole genome shotgun (WGS) entry which is preliminary data.</text>
</comment>
<dbReference type="SMART" id="SM00758">
    <property type="entry name" value="PA14"/>
    <property type="match status" value="1"/>
</dbReference>
<feature type="domain" description="PA14" evidence="4">
    <location>
        <begin position="465"/>
        <end position="605"/>
    </location>
</feature>
<evidence type="ECO:0000256" key="3">
    <source>
        <dbReference type="ARBA" id="ARBA00022801"/>
    </source>
</evidence>
<dbReference type="SUPFAM" id="SSF52279">
    <property type="entry name" value="Beta-D-glucan exohydrolase, C-terminal domain"/>
    <property type="match status" value="1"/>
</dbReference>
<dbReference type="InterPro" id="IPR036881">
    <property type="entry name" value="Glyco_hydro_3_C_sf"/>
</dbReference>
<dbReference type="PRINTS" id="PR00133">
    <property type="entry name" value="GLHYDRLASE3"/>
</dbReference>
<evidence type="ECO:0000256" key="1">
    <source>
        <dbReference type="ARBA" id="ARBA00005336"/>
    </source>
</evidence>
<dbReference type="SUPFAM" id="SSF56988">
    <property type="entry name" value="Anthrax protective antigen"/>
    <property type="match status" value="1"/>
</dbReference>
<evidence type="ECO:0000313" key="6">
    <source>
        <dbReference type="Proteomes" id="UP000772618"/>
    </source>
</evidence>
<dbReference type="SUPFAM" id="SSF51445">
    <property type="entry name" value="(Trans)glycosidases"/>
    <property type="match status" value="1"/>
</dbReference>
<dbReference type="InterPro" id="IPR013783">
    <property type="entry name" value="Ig-like_fold"/>
</dbReference>
<dbReference type="InterPro" id="IPR026891">
    <property type="entry name" value="Fn3-like"/>
</dbReference>
<proteinExistence type="inferred from homology"/>
<dbReference type="SMART" id="SM01217">
    <property type="entry name" value="Fn3_like"/>
    <property type="match status" value="1"/>
</dbReference>
<name>A0ABS5VQV6_9BACT</name>
<dbReference type="EMBL" id="JAHESD010000019">
    <property type="protein sequence ID" value="MBT1703731.1"/>
    <property type="molecule type" value="Genomic_DNA"/>
</dbReference>
<dbReference type="Pfam" id="PF00933">
    <property type="entry name" value="Glyco_hydro_3"/>
    <property type="match status" value="1"/>
</dbReference>
<keyword evidence="2" id="KW-0732">Signal</keyword>
<dbReference type="Gene3D" id="2.60.40.10">
    <property type="entry name" value="Immunoglobulins"/>
    <property type="match status" value="1"/>
</dbReference>
<dbReference type="PROSITE" id="PS51820">
    <property type="entry name" value="PA14"/>
    <property type="match status" value="1"/>
</dbReference>
<dbReference type="InterPro" id="IPR011658">
    <property type="entry name" value="PA14_dom"/>
</dbReference>
<dbReference type="Gene3D" id="3.40.50.1700">
    <property type="entry name" value="Glycoside hydrolase family 3 C-terminal domain"/>
    <property type="match status" value="2"/>
</dbReference>
<evidence type="ECO:0000313" key="5">
    <source>
        <dbReference type="EMBL" id="MBT1703731.1"/>
    </source>
</evidence>
<dbReference type="Pfam" id="PF07691">
    <property type="entry name" value="PA14"/>
    <property type="match status" value="1"/>
</dbReference>
<dbReference type="Pfam" id="PF01915">
    <property type="entry name" value="Glyco_hydro_3_C"/>
    <property type="match status" value="1"/>
</dbReference>
<evidence type="ECO:0000256" key="2">
    <source>
        <dbReference type="ARBA" id="ARBA00022729"/>
    </source>
</evidence>
<dbReference type="GO" id="GO:0016787">
    <property type="term" value="F:hydrolase activity"/>
    <property type="evidence" value="ECO:0007669"/>
    <property type="project" value="UniProtKB-KW"/>
</dbReference>
<dbReference type="InterPro" id="IPR002772">
    <property type="entry name" value="Glyco_hydro_3_C"/>
</dbReference>
<dbReference type="InterPro" id="IPR036962">
    <property type="entry name" value="Glyco_hydro_3_N_sf"/>
</dbReference>
<organism evidence="5 6">
    <name type="scientific">Chryseosolibacter indicus</name>
    <dbReference type="NCBI Taxonomy" id="2782351"/>
    <lineage>
        <taxon>Bacteria</taxon>
        <taxon>Pseudomonadati</taxon>
        <taxon>Bacteroidota</taxon>
        <taxon>Cytophagia</taxon>
        <taxon>Cytophagales</taxon>
        <taxon>Chryseotaleaceae</taxon>
        <taxon>Chryseosolibacter</taxon>
    </lineage>
</organism>
<dbReference type="InterPro" id="IPR044993">
    <property type="entry name" value="BXL"/>
</dbReference>